<protein>
    <submittedName>
        <fullName evidence="3">Uncharacterized protein</fullName>
    </submittedName>
</protein>
<evidence type="ECO:0000313" key="3">
    <source>
        <dbReference type="EMBL" id="CAE8595359.1"/>
    </source>
</evidence>
<dbReference type="AlphaFoldDB" id="A0A813ECM4"/>
<gene>
    <name evidence="3" type="ORF">PGLA1383_LOCUS13872</name>
</gene>
<proteinExistence type="predicted"/>
<name>A0A813ECM4_POLGL</name>
<evidence type="ECO:0000256" key="2">
    <source>
        <dbReference type="SAM" id="MobiDB-lite"/>
    </source>
</evidence>
<keyword evidence="1" id="KW-0175">Coiled coil</keyword>
<keyword evidence="4" id="KW-1185">Reference proteome</keyword>
<reference evidence="3" key="1">
    <citation type="submission" date="2021-02" db="EMBL/GenBank/DDBJ databases">
        <authorList>
            <person name="Dougan E. K."/>
            <person name="Rhodes N."/>
            <person name="Thang M."/>
            <person name="Chan C."/>
        </authorList>
    </citation>
    <scope>NUCLEOTIDE SEQUENCE</scope>
</reference>
<feature type="compositionally biased region" description="Basic and acidic residues" evidence="2">
    <location>
        <begin position="31"/>
        <end position="45"/>
    </location>
</feature>
<feature type="non-terminal residue" evidence="3">
    <location>
        <position position="1"/>
    </location>
</feature>
<feature type="coiled-coil region" evidence="1">
    <location>
        <begin position="136"/>
        <end position="222"/>
    </location>
</feature>
<evidence type="ECO:0000256" key="1">
    <source>
        <dbReference type="SAM" id="Coils"/>
    </source>
</evidence>
<dbReference type="Proteomes" id="UP000654075">
    <property type="component" value="Unassembled WGS sequence"/>
</dbReference>
<feature type="region of interest" description="Disordered" evidence="2">
    <location>
        <begin position="1"/>
        <end position="106"/>
    </location>
</feature>
<accession>A0A813ECM4</accession>
<sequence length="227" mass="25170">MQWSKQRSPRFEVGKPASLVGPGSYDYATTLDDHGGTIDGKERWQESPVDDSPGPGTYAAMKLEGALKCRHTPSKENVRPASRDKLRSSPSTLALQKEGKEERQKALAEKTLAELKASRRAAAEANSLTIAATRKVEELQKRFDDLAAQSKEANSRSKELEVEKVGRQKALHEKEVTLTSAQKALEQAKVQIHELREKAASSLNVTQELRDKEAEIQDLMAKAELHE</sequence>
<evidence type="ECO:0000313" key="4">
    <source>
        <dbReference type="Proteomes" id="UP000654075"/>
    </source>
</evidence>
<organism evidence="3 4">
    <name type="scientific">Polarella glacialis</name>
    <name type="common">Dinoflagellate</name>
    <dbReference type="NCBI Taxonomy" id="89957"/>
    <lineage>
        <taxon>Eukaryota</taxon>
        <taxon>Sar</taxon>
        <taxon>Alveolata</taxon>
        <taxon>Dinophyceae</taxon>
        <taxon>Suessiales</taxon>
        <taxon>Suessiaceae</taxon>
        <taxon>Polarella</taxon>
    </lineage>
</organism>
<comment type="caution">
    <text evidence="3">The sequence shown here is derived from an EMBL/GenBank/DDBJ whole genome shotgun (WGS) entry which is preliminary data.</text>
</comment>
<feature type="compositionally biased region" description="Basic and acidic residues" evidence="2">
    <location>
        <begin position="73"/>
        <end position="87"/>
    </location>
</feature>
<dbReference type="EMBL" id="CAJNNV010007794">
    <property type="protein sequence ID" value="CAE8595359.1"/>
    <property type="molecule type" value="Genomic_DNA"/>
</dbReference>
<feature type="compositionally biased region" description="Basic and acidic residues" evidence="2">
    <location>
        <begin position="97"/>
        <end position="106"/>
    </location>
</feature>